<comment type="caution">
    <text evidence="2">The sequence shown here is derived from an EMBL/GenBank/DDBJ whole genome shotgun (WGS) entry which is preliminary data.</text>
</comment>
<feature type="compositionally biased region" description="Basic and acidic residues" evidence="1">
    <location>
        <begin position="581"/>
        <end position="592"/>
    </location>
</feature>
<sequence length="648" mass="71754">MASKKPPHPSNGLSTKSPSTMSSRSSENSAGASLTICRNKHWRYISSYHGPWLNLQTDVLSSLANSNYSSPRPRPIDPAAFFDIVKIRRAVDEATDLAVRASTDLTSEALNNLTKNSYNNIWGPNAAAYGLVAPGGPANSKLSKERKFRMREKATQRLSQAYRLDEIAASVATMQSASALEHVANFVLEKKAGDLDAMYVHFFHEKIPSRAVAEHTPLDPLNELVRERPADGSPLRTRAITKLFSEDYVGAVRDLTEGLPVARHRQQLILTRRNGDDYREQALKEDDQPSSLEAQLLFHRAGAYLRLACQHIHSALDGLLEFETMRQAQKEALSDQESELPSLRPEEQRGHSKRLENRKLVKTNAKRALRDYECFLSKLDYSAGQYASEGAGQSRETTAPPTIHPVSSLFSSTPPADLPPFPESSTSSSQYPNELVTYHPLLTDAMHSLLLCHVLLQTSATELRRHALNAARLARISDGSPIFLAARSPARADWIEVLRHAPADWISDLTAESWDALSRPFGHRSWDATMEDRDDDRPPPPPPPRPSKAMTRADAANRISAHAEREWQSAAGKRANGIVRWVREAPKTVEGGRKKRRTKKPRPQNGTHDGKSTGTGKAIEGGPRCLAAPDCEKLTRLVEGVEEIELAS</sequence>
<evidence type="ECO:0000313" key="2">
    <source>
        <dbReference type="EMBL" id="KAK7537733.1"/>
    </source>
</evidence>
<feature type="compositionally biased region" description="Basic residues" evidence="1">
    <location>
        <begin position="593"/>
        <end position="602"/>
    </location>
</feature>
<feature type="compositionally biased region" description="Polar residues" evidence="1">
    <location>
        <begin position="604"/>
        <end position="615"/>
    </location>
</feature>
<evidence type="ECO:0000313" key="3">
    <source>
        <dbReference type="Proteomes" id="UP001365128"/>
    </source>
</evidence>
<feature type="region of interest" description="Disordered" evidence="1">
    <location>
        <begin position="526"/>
        <end position="625"/>
    </location>
</feature>
<feature type="region of interest" description="Disordered" evidence="1">
    <location>
        <begin position="390"/>
        <end position="429"/>
    </location>
</feature>
<feature type="compositionally biased region" description="Basic and acidic residues" evidence="1">
    <location>
        <begin position="344"/>
        <end position="359"/>
    </location>
</feature>
<gene>
    <name evidence="2" type="ORF">IWX46DRAFT_248517</name>
</gene>
<evidence type="ECO:0008006" key="4">
    <source>
        <dbReference type="Google" id="ProtNLM"/>
    </source>
</evidence>
<evidence type="ECO:0000256" key="1">
    <source>
        <dbReference type="SAM" id="MobiDB-lite"/>
    </source>
</evidence>
<feature type="compositionally biased region" description="Low complexity" evidence="1">
    <location>
        <begin position="14"/>
        <end position="30"/>
    </location>
</feature>
<protein>
    <recommendedName>
        <fullName evidence="4">Histidine kinase group protein</fullName>
    </recommendedName>
</protein>
<name>A0ABR1LRC3_9PEZI</name>
<feature type="region of interest" description="Disordered" evidence="1">
    <location>
        <begin position="1"/>
        <end position="30"/>
    </location>
</feature>
<keyword evidence="3" id="KW-1185">Reference proteome</keyword>
<dbReference type="EMBL" id="JBBPDW010000033">
    <property type="protein sequence ID" value="KAK7537733.1"/>
    <property type="molecule type" value="Genomic_DNA"/>
</dbReference>
<feature type="region of interest" description="Disordered" evidence="1">
    <location>
        <begin position="330"/>
        <end position="359"/>
    </location>
</feature>
<organism evidence="2 3">
    <name type="scientific">Phyllosticta citricarpa</name>
    <dbReference type="NCBI Taxonomy" id="55181"/>
    <lineage>
        <taxon>Eukaryota</taxon>
        <taxon>Fungi</taxon>
        <taxon>Dikarya</taxon>
        <taxon>Ascomycota</taxon>
        <taxon>Pezizomycotina</taxon>
        <taxon>Dothideomycetes</taxon>
        <taxon>Dothideomycetes incertae sedis</taxon>
        <taxon>Botryosphaeriales</taxon>
        <taxon>Phyllostictaceae</taxon>
        <taxon>Phyllosticta</taxon>
    </lineage>
</organism>
<reference evidence="2 3" key="1">
    <citation type="submission" date="2024-04" db="EMBL/GenBank/DDBJ databases">
        <title>Phyllosticta paracitricarpa is synonymous to the EU quarantine fungus P. citricarpa based on phylogenomic analyses.</title>
        <authorList>
            <consortium name="Lawrence Berkeley National Laboratory"/>
            <person name="Van Ingen-Buijs V.A."/>
            <person name="Van Westerhoven A.C."/>
            <person name="Haridas S."/>
            <person name="Skiadas P."/>
            <person name="Martin F."/>
            <person name="Groenewald J.Z."/>
            <person name="Crous P.W."/>
            <person name="Seidl M.F."/>
        </authorList>
    </citation>
    <scope>NUCLEOTIDE SEQUENCE [LARGE SCALE GENOMIC DNA]</scope>
    <source>
        <strain evidence="2 3">CBS 122670</strain>
    </source>
</reference>
<dbReference type="Proteomes" id="UP001365128">
    <property type="component" value="Unassembled WGS sequence"/>
</dbReference>
<accession>A0ABR1LRC3</accession>
<proteinExistence type="predicted"/>